<evidence type="ECO:0000256" key="2">
    <source>
        <dbReference type="ARBA" id="ARBA00004651"/>
    </source>
</evidence>
<evidence type="ECO:0000256" key="19">
    <source>
        <dbReference type="SAM" id="Phobius"/>
    </source>
</evidence>
<evidence type="ECO:0000256" key="3">
    <source>
        <dbReference type="ARBA" id="ARBA00005042"/>
    </source>
</evidence>
<feature type="transmembrane region" description="Helical" evidence="19">
    <location>
        <begin position="151"/>
        <end position="171"/>
    </location>
</feature>
<dbReference type="OrthoDB" id="9796672at2"/>
<dbReference type="InterPro" id="IPR000462">
    <property type="entry name" value="CDP-OH_P_trans"/>
</dbReference>
<evidence type="ECO:0000256" key="10">
    <source>
        <dbReference type="ARBA" id="ARBA00022692"/>
    </source>
</evidence>
<feature type="transmembrane region" description="Helical" evidence="19">
    <location>
        <begin position="5"/>
        <end position="25"/>
    </location>
</feature>
<dbReference type="InterPro" id="IPR048254">
    <property type="entry name" value="CDP_ALCOHOL_P_TRANSF_CS"/>
</dbReference>
<dbReference type="InterPro" id="IPR050324">
    <property type="entry name" value="CDP-alcohol_PTase-I"/>
</dbReference>
<evidence type="ECO:0000256" key="17">
    <source>
        <dbReference type="NCBIfam" id="TIGR00560"/>
    </source>
</evidence>
<gene>
    <name evidence="20" type="ORF">TAGGR_2232</name>
</gene>
<dbReference type="STRING" id="86166.TAGGR_2232"/>
<dbReference type="GO" id="GO:0008444">
    <property type="term" value="F:CDP-diacylglycerol-glycerol-3-phosphate 3-phosphatidyltransferase activity"/>
    <property type="evidence" value="ECO:0007669"/>
    <property type="project" value="UniProtKB-UniRule"/>
</dbReference>
<keyword evidence="21" id="KW-1185">Reference proteome</keyword>
<keyword evidence="15" id="KW-1208">Phospholipid metabolism</keyword>
<protein>
    <recommendedName>
        <fullName evidence="6 17">CDP-diacylglycerol--glycerol-3-phosphate 3-phosphatidyltransferase</fullName>
        <ecNumber evidence="5 17">2.7.8.5</ecNumber>
    </recommendedName>
</protein>
<evidence type="ECO:0000313" key="21">
    <source>
        <dbReference type="Proteomes" id="UP000054976"/>
    </source>
</evidence>
<keyword evidence="9 18" id="KW-0808">Transferase</keyword>
<dbReference type="GO" id="GO:0005886">
    <property type="term" value="C:plasma membrane"/>
    <property type="evidence" value="ECO:0007669"/>
    <property type="project" value="UniProtKB-SubCell"/>
</dbReference>
<evidence type="ECO:0000256" key="1">
    <source>
        <dbReference type="ARBA" id="ARBA00003973"/>
    </source>
</evidence>
<evidence type="ECO:0000256" key="6">
    <source>
        <dbReference type="ARBA" id="ARBA00014944"/>
    </source>
</evidence>
<evidence type="ECO:0000256" key="18">
    <source>
        <dbReference type="RuleBase" id="RU003750"/>
    </source>
</evidence>
<dbReference type="NCBIfam" id="TIGR00560">
    <property type="entry name" value="pgsA"/>
    <property type="match status" value="1"/>
</dbReference>
<evidence type="ECO:0000256" key="4">
    <source>
        <dbReference type="ARBA" id="ARBA00010441"/>
    </source>
</evidence>
<evidence type="ECO:0000256" key="11">
    <source>
        <dbReference type="ARBA" id="ARBA00022989"/>
    </source>
</evidence>
<feature type="transmembrane region" description="Helical" evidence="19">
    <location>
        <begin position="31"/>
        <end position="51"/>
    </location>
</feature>
<dbReference type="Gene3D" id="1.20.120.1760">
    <property type="match status" value="1"/>
</dbReference>
<keyword evidence="7" id="KW-1003">Cell membrane</keyword>
<accession>A0A0U9HQN0</accession>
<comment type="function">
    <text evidence="1">This protein catalyzes the committed step to the synthesis of the acidic phospholipids.</text>
</comment>
<evidence type="ECO:0000256" key="8">
    <source>
        <dbReference type="ARBA" id="ARBA00022516"/>
    </source>
</evidence>
<dbReference type="FunFam" id="1.20.120.1760:FF:000004">
    <property type="entry name" value="CDP-diacylglycerol--glycerol-3-phosphate 3-phosphatidyltransferase"/>
    <property type="match status" value="1"/>
</dbReference>
<dbReference type="EC" id="2.7.8.5" evidence="5 17"/>
<dbReference type="RefSeq" id="WP_059176783.1">
    <property type="nucleotide sequence ID" value="NZ_BCNO01000002.1"/>
</dbReference>
<evidence type="ECO:0000256" key="9">
    <source>
        <dbReference type="ARBA" id="ARBA00022679"/>
    </source>
</evidence>
<dbReference type="Pfam" id="PF01066">
    <property type="entry name" value="CDP-OH_P_transf"/>
    <property type="match status" value="1"/>
</dbReference>
<dbReference type="AlphaFoldDB" id="A0A0U9HQN0"/>
<comment type="catalytic activity">
    <reaction evidence="16">
        <text>a CDP-1,2-diacyl-sn-glycerol + sn-glycerol 3-phosphate = a 1,2-diacyl-sn-glycero-3-phospho-(1'-sn-glycero-3'-phosphate) + CMP + H(+)</text>
        <dbReference type="Rhea" id="RHEA:12593"/>
        <dbReference type="ChEBI" id="CHEBI:15378"/>
        <dbReference type="ChEBI" id="CHEBI:57597"/>
        <dbReference type="ChEBI" id="CHEBI:58332"/>
        <dbReference type="ChEBI" id="CHEBI:60110"/>
        <dbReference type="ChEBI" id="CHEBI:60377"/>
        <dbReference type="EC" id="2.7.8.5"/>
    </reaction>
</comment>
<dbReference type="InterPro" id="IPR043130">
    <property type="entry name" value="CDP-OH_PTrfase_TM_dom"/>
</dbReference>
<evidence type="ECO:0000313" key="20">
    <source>
        <dbReference type="EMBL" id="GAQ95342.1"/>
    </source>
</evidence>
<proteinExistence type="inferred from homology"/>
<keyword evidence="10 19" id="KW-0812">Transmembrane</keyword>
<dbReference type="GO" id="GO:0046474">
    <property type="term" value="P:glycerophospholipid biosynthetic process"/>
    <property type="evidence" value="ECO:0007669"/>
    <property type="project" value="TreeGrafter"/>
</dbReference>
<evidence type="ECO:0000256" key="14">
    <source>
        <dbReference type="ARBA" id="ARBA00023209"/>
    </source>
</evidence>
<comment type="subcellular location">
    <subcellularLocation>
        <location evidence="2">Cell membrane</location>
        <topology evidence="2">Multi-pass membrane protein</topology>
    </subcellularLocation>
</comment>
<dbReference type="InterPro" id="IPR004570">
    <property type="entry name" value="Phosphatidylglycerol_P_synth"/>
</dbReference>
<evidence type="ECO:0000256" key="5">
    <source>
        <dbReference type="ARBA" id="ARBA00013170"/>
    </source>
</evidence>
<name>A0A0U9HQN0_9BACT</name>
<sequence>MNIRIFNIPTILTIVRIFIIPIFIIEAPANPQFGAFLFIIASITDFLDGYLARKFGQITKLGIILDPIADKLLVISALIILVDIARVPAWIATVIVLREFIITTMRFYALSRGIVIPAETAGKVKTVLQMLSIILLLIAEEIYGVDLYDLGLILIYIATFMAVLSGIQYLFHFWRNIK</sequence>
<dbReference type="PANTHER" id="PTHR14269">
    <property type="entry name" value="CDP-DIACYLGLYCEROL--GLYCEROL-3-PHOSPHATE 3-PHOSPHATIDYLTRANSFERASE-RELATED"/>
    <property type="match status" value="1"/>
</dbReference>
<evidence type="ECO:0000256" key="16">
    <source>
        <dbReference type="ARBA" id="ARBA00048586"/>
    </source>
</evidence>
<keyword evidence="11 19" id="KW-1133">Transmembrane helix</keyword>
<comment type="pathway">
    <text evidence="3">Phospholipid metabolism; phosphatidylglycerol biosynthesis; phosphatidylglycerol from CDP-diacylglycerol: step 1/2.</text>
</comment>
<keyword evidence="12" id="KW-0443">Lipid metabolism</keyword>
<dbReference type="PROSITE" id="PS00379">
    <property type="entry name" value="CDP_ALCOHOL_P_TRANSF"/>
    <property type="match status" value="1"/>
</dbReference>
<dbReference type="EMBL" id="BCNO01000002">
    <property type="protein sequence ID" value="GAQ95342.1"/>
    <property type="molecule type" value="Genomic_DNA"/>
</dbReference>
<comment type="caution">
    <text evidence="20">The sequence shown here is derived from an EMBL/GenBank/DDBJ whole genome shotgun (WGS) entry which is preliminary data.</text>
</comment>
<organism evidence="20 21">
    <name type="scientific">Thermodesulfovibrio aggregans</name>
    <dbReference type="NCBI Taxonomy" id="86166"/>
    <lineage>
        <taxon>Bacteria</taxon>
        <taxon>Pseudomonadati</taxon>
        <taxon>Nitrospirota</taxon>
        <taxon>Thermodesulfovibrionia</taxon>
        <taxon>Thermodesulfovibrionales</taxon>
        <taxon>Thermodesulfovibrionaceae</taxon>
        <taxon>Thermodesulfovibrio</taxon>
    </lineage>
</organism>
<evidence type="ECO:0000256" key="13">
    <source>
        <dbReference type="ARBA" id="ARBA00023136"/>
    </source>
</evidence>
<evidence type="ECO:0000256" key="7">
    <source>
        <dbReference type="ARBA" id="ARBA00022475"/>
    </source>
</evidence>
<reference evidence="21" key="1">
    <citation type="submission" date="2016-01" db="EMBL/GenBank/DDBJ databases">
        <title>Draft genome sequence of Thermodesulfovibrio aggregans strain TGE-P1.</title>
        <authorList>
            <person name="Sekiguchi Y."/>
            <person name="Ohashi A."/>
            <person name="Matsuura N."/>
            <person name="Tourlousse M.D."/>
        </authorList>
    </citation>
    <scope>NUCLEOTIDE SEQUENCE [LARGE SCALE GENOMIC DNA]</scope>
    <source>
        <strain evidence="21">TGE-P1</strain>
    </source>
</reference>
<keyword evidence="8" id="KW-0444">Lipid biosynthesis</keyword>
<dbReference type="Proteomes" id="UP000054976">
    <property type="component" value="Unassembled WGS sequence"/>
</dbReference>
<keyword evidence="14" id="KW-0594">Phospholipid biosynthesis</keyword>
<dbReference type="PANTHER" id="PTHR14269:SF62">
    <property type="entry name" value="CDP-DIACYLGLYCEROL--GLYCEROL-3-PHOSPHATE 3-PHOSPHATIDYLTRANSFERASE 1, CHLOROPLASTIC"/>
    <property type="match status" value="1"/>
</dbReference>
<evidence type="ECO:0000256" key="12">
    <source>
        <dbReference type="ARBA" id="ARBA00023098"/>
    </source>
</evidence>
<evidence type="ECO:0000256" key="15">
    <source>
        <dbReference type="ARBA" id="ARBA00023264"/>
    </source>
</evidence>
<keyword evidence="13 19" id="KW-0472">Membrane</keyword>
<dbReference type="PIRSF" id="PIRSF000847">
    <property type="entry name" value="Phos_ph_gly_syn"/>
    <property type="match status" value="1"/>
</dbReference>
<comment type="similarity">
    <text evidence="4 18">Belongs to the CDP-alcohol phosphatidyltransferase class-I family.</text>
</comment>